<protein>
    <submittedName>
        <fullName evidence="2">Uncharacterized protein</fullName>
    </submittedName>
</protein>
<accession>A0A1B7TF43</accession>
<feature type="region of interest" description="Disordered" evidence="1">
    <location>
        <begin position="334"/>
        <end position="363"/>
    </location>
</feature>
<evidence type="ECO:0000256" key="1">
    <source>
        <dbReference type="SAM" id="MobiDB-lite"/>
    </source>
</evidence>
<evidence type="ECO:0000313" key="2">
    <source>
        <dbReference type="EMBL" id="OBA27379.1"/>
    </source>
</evidence>
<feature type="region of interest" description="Disordered" evidence="1">
    <location>
        <begin position="450"/>
        <end position="481"/>
    </location>
</feature>
<reference evidence="3" key="1">
    <citation type="journal article" date="2016" name="Proc. Natl. Acad. Sci. U.S.A.">
        <title>Comparative genomics of biotechnologically important yeasts.</title>
        <authorList>
            <person name="Riley R."/>
            <person name="Haridas S."/>
            <person name="Wolfe K.H."/>
            <person name="Lopes M.R."/>
            <person name="Hittinger C.T."/>
            <person name="Goeker M."/>
            <person name="Salamov A.A."/>
            <person name="Wisecaver J.H."/>
            <person name="Long T.M."/>
            <person name="Calvey C.H."/>
            <person name="Aerts A.L."/>
            <person name="Barry K.W."/>
            <person name="Choi C."/>
            <person name="Clum A."/>
            <person name="Coughlan A.Y."/>
            <person name="Deshpande S."/>
            <person name="Douglass A.P."/>
            <person name="Hanson S.J."/>
            <person name="Klenk H.-P."/>
            <person name="LaButti K.M."/>
            <person name="Lapidus A."/>
            <person name="Lindquist E.A."/>
            <person name="Lipzen A.M."/>
            <person name="Meier-Kolthoff J.P."/>
            <person name="Ohm R.A."/>
            <person name="Otillar R.P."/>
            <person name="Pangilinan J.L."/>
            <person name="Peng Y."/>
            <person name="Rokas A."/>
            <person name="Rosa C.A."/>
            <person name="Scheuner C."/>
            <person name="Sibirny A.A."/>
            <person name="Slot J.C."/>
            <person name="Stielow J.B."/>
            <person name="Sun H."/>
            <person name="Kurtzman C.P."/>
            <person name="Blackwell M."/>
            <person name="Grigoriev I.V."/>
            <person name="Jeffries T.W."/>
        </authorList>
    </citation>
    <scope>NUCLEOTIDE SEQUENCE [LARGE SCALE GENOMIC DNA]</scope>
    <source>
        <strain evidence="3">NRRL Y-1626</strain>
    </source>
</reference>
<sequence length="843" mass="97558">MQNQSQRFKLPSIKDLKLGTRIDDFQPQEIIPIINENINATNNNATITNNNNGILKLNNMTHVNHVLNTHISPPRKDSSALNQIQRHSSSSSSLPSATNPIPYPQQQIQNEASIHQISLPPSIQNQPYYNQHLPIQQQQQNIMQPNYYYPTQQIQQQQPLIANPQGFFPYQPFNQYSQQPTSTAYGSSQNVTRQFDSQPKQLAPAFGYYIQQQQQQNAYIQQSQNRQQMAENMQGGMMNYNIPEQYLQQQQYIPSHQQRNSLVQIAGNKGDIQSQFDHSSDSLSSANAPHPLRFASNRLPTPVSNSLSGMDLPNTMVQRNTAPIKHHFKDGDMKSFRKHSRKESNSSTALQLKMQRKKQKKQNLMFENKKQKQNSFGRVEDQQENCNIIERVKTSLLKNRQGRPITLDFSVNLTLYECLEDYILHYLRKNQNLDYWFSQEGKVIKNIYHSNNSNDATHNNTNSDDDDDEEESSYAKASDEEFDKRLKEQLGIDSLEEGDGIKVSNFDLLKILYLEKNELQKRKNLNFSLPVTKEKVIFDPRIDSFASFTDPENTEGGVNVNIFKQITVQNQSQFLKNSNANRYSCSFNENENGTHNVNPSSKKFNKLSGHDSCIVKKAQVLHTMEDGDTSILQEIKKKLQIDPNQRLAILKQYKRSMFPKEIKNRVGNGSESTIVMFDYIPIINEKEVNIEFFKKIICYPKYRTNYDLVLIKRGNEGGTGLQQFNNPIRCYFDRTLHDSVIENYTYFGEDFYKNFILNDINTALIGTMMSNYNGAINFQPYDNYSIEEQEKGKEHNHNSDIDLKGDFATLPNGLEAFEPQMKHVWQKEKPMYMCYDTWVLDMK</sequence>
<feature type="region of interest" description="Disordered" evidence="1">
    <location>
        <begin position="69"/>
        <end position="102"/>
    </location>
</feature>
<organism evidence="2 3">
    <name type="scientific">Hanseniaspora valbyensis NRRL Y-1626</name>
    <dbReference type="NCBI Taxonomy" id="766949"/>
    <lineage>
        <taxon>Eukaryota</taxon>
        <taxon>Fungi</taxon>
        <taxon>Dikarya</taxon>
        <taxon>Ascomycota</taxon>
        <taxon>Saccharomycotina</taxon>
        <taxon>Saccharomycetes</taxon>
        <taxon>Saccharomycodales</taxon>
        <taxon>Saccharomycodaceae</taxon>
        <taxon>Hanseniaspora</taxon>
    </lineage>
</organism>
<dbReference type="OrthoDB" id="3973419at2759"/>
<evidence type="ECO:0000313" key="3">
    <source>
        <dbReference type="Proteomes" id="UP000092321"/>
    </source>
</evidence>
<feature type="compositionally biased region" description="Low complexity" evidence="1">
    <location>
        <begin position="450"/>
        <end position="462"/>
    </location>
</feature>
<gene>
    <name evidence="2" type="ORF">HANVADRAFT_119365</name>
</gene>
<dbReference type="Proteomes" id="UP000092321">
    <property type="component" value="Unassembled WGS sequence"/>
</dbReference>
<proteinExistence type="predicted"/>
<name>A0A1B7TF43_9ASCO</name>
<feature type="compositionally biased region" description="Acidic residues" evidence="1">
    <location>
        <begin position="463"/>
        <end position="472"/>
    </location>
</feature>
<dbReference type="AlphaFoldDB" id="A0A1B7TF43"/>
<keyword evidence="3" id="KW-1185">Reference proteome</keyword>
<comment type="caution">
    <text evidence="2">The sequence shown here is derived from an EMBL/GenBank/DDBJ whole genome shotgun (WGS) entry which is preliminary data.</text>
</comment>
<dbReference type="EMBL" id="LXPE01000009">
    <property type="protein sequence ID" value="OBA27379.1"/>
    <property type="molecule type" value="Genomic_DNA"/>
</dbReference>